<reference evidence="2 4" key="2">
    <citation type="submission" date="2020-08" db="EMBL/GenBank/DDBJ databases">
        <title>Enterococcus faecalis SF28073 genome assembly.</title>
        <authorList>
            <person name="Duerkop B.A."/>
            <person name="Johnson C.N."/>
        </authorList>
    </citation>
    <scope>NUCLEOTIDE SEQUENCE [LARGE SCALE GENOMIC DNA]</scope>
    <source>
        <strain evidence="2 4">SF28073</strain>
    </source>
</reference>
<dbReference type="RefSeq" id="WP_010714136.1">
    <property type="nucleotide sequence ID" value="NZ_AP026714.1"/>
</dbReference>
<gene>
    <name evidence="1" type="ORF">DAI13_14605</name>
    <name evidence="2" type="ORF">H9Q64_13535</name>
</gene>
<evidence type="ECO:0000313" key="4">
    <source>
        <dbReference type="Proteomes" id="UP000516122"/>
    </source>
</evidence>
<protein>
    <submittedName>
        <fullName evidence="2">Uncharacterized protein</fullName>
    </submittedName>
</protein>
<accession>A0A7H0FN51</accession>
<sequence length="160" mass="19325">MDPFDEIVIKNYLSFPLVLQKLLSIKKLRRIEFFSQNMATHIVFDELGMTTKGFRPDKEVEKLLLKLELIDKRIERTLFRQKHFERFWATLKPLEQQLLIRRFKYKEEVNCPHRLIESVLDEIEEIETAICLMENIELEENELSDDVEENLERMCDFFAL</sequence>
<dbReference type="SMR" id="A0A7H0FN51"/>
<proteinExistence type="predicted"/>
<dbReference type="AlphaFoldDB" id="A0A7H0FN51"/>
<evidence type="ECO:0000313" key="2">
    <source>
        <dbReference type="EMBL" id="QNP37467.1"/>
    </source>
</evidence>
<reference evidence="1 3" key="1">
    <citation type="submission" date="2018-04" db="EMBL/GenBank/DDBJ databases">
        <authorList>
            <person name="Van Tyne D."/>
        </authorList>
    </citation>
    <scope>NUCLEOTIDE SEQUENCE [LARGE SCALE GENOMIC DNA]</scope>
    <source>
        <strain evidence="1 3">B2535</strain>
    </source>
</reference>
<evidence type="ECO:0000313" key="1">
    <source>
        <dbReference type="EMBL" id="PTN78922.1"/>
    </source>
</evidence>
<name>A0A7H0FN51_ENTFL</name>
<dbReference type="Proteomes" id="UP000516122">
    <property type="component" value="Chromosome"/>
</dbReference>
<evidence type="ECO:0000313" key="3">
    <source>
        <dbReference type="Proteomes" id="UP000244140"/>
    </source>
</evidence>
<dbReference type="EMBL" id="CP060804">
    <property type="protein sequence ID" value="QNP37467.1"/>
    <property type="molecule type" value="Genomic_DNA"/>
</dbReference>
<dbReference type="Proteomes" id="UP000244140">
    <property type="component" value="Unassembled WGS sequence"/>
</dbReference>
<dbReference type="EMBL" id="PZZH01000001">
    <property type="protein sequence ID" value="PTN78922.1"/>
    <property type="molecule type" value="Genomic_DNA"/>
</dbReference>
<organism evidence="2 4">
    <name type="scientific">Enterococcus faecalis</name>
    <name type="common">Streptococcus faecalis</name>
    <dbReference type="NCBI Taxonomy" id="1351"/>
    <lineage>
        <taxon>Bacteria</taxon>
        <taxon>Bacillati</taxon>
        <taxon>Bacillota</taxon>
        <taxon>Bacilli</taxon>
        <taxon>Lactobacillales</taxon>
        <taxon>Enterococcaceae</taxon>
        <taxon>Enterococcus</taxon>
    </lineage>
</organism>